<dbReference type="PRINTS" id="PR00722">
    <property type="entry name" value="CHYMOTRYPSIN"/>
</dbReference>
<accession>A0A8K0GIF9</accession>
<comment type="similarity">
    <text evidence="2">Belongs to the peptidase S1 family. CLIP subfamily.</text>
</comment>
<dbReference type="SUPFAM" id="SSF50494">
    <property type="entry name" value="Trypsin-like serine proteases"/>
    <property type="match status" value="1"/>
</dbReference>
<evidence type="ECO:0000313" key="5">
    <source>
        <dbReference type="Proteomes" id="UP000801492"/>
    </source>
</evidence>
<evidence type="ECO:0000313" key="4">
    <source>
        <dbReference type="EMBL" id="KAF2905775.1"/>
    </source>
</evidence>
<dbReference type="PANTHER" id="PTHR24252:SF7">
    <property type="entry name" value="HYALIN"/>
    <property type="match status" value="1"/>
</dbReference>
<dbReference type="InterPro" id="IPR009003">
    <property type="entry name" value="Peptidase_S1_PA"/>
</dbReference>
<dbReference type="CDD" id="cd00190">
    <property type="entry name" value="Tryp_SPc"/>
    <property type="match status" value="1"/>
</dbReference>
<evidence type="ECO:0000259" key="3">
    <source>
        <dbReference type="PROSITE" id="PS50240"/>
    </source>
</evidence>
<dbReference type="InterPro" id="IPR001314">
    <property type="entry name" value="Peptidase_S1A"/>
</dbReference>
<evidence type="ECO:0000256" key="1">
    <source>
        <dbReference type="ARBA" id="ARBA00023157"/>
    </source>
</evidence>
<organism evidence="4 5">
    <name type="scientific">Ignelater luminosus</name>
    <name type="common">Cucubano</name>
    <name type="synonym">Pyrophorus luminosus</name>
    <dbReference type="NCBI Taxonomy" id="2038154"/>
    <lineage>
        <taxon>Eukaryota</taxon>
        <taxon>Metazoa</taxon>
        <taxon>Ecdysozoa</taxon>
        <taxon>Arthropoda</taxon>
        <taxon>Hexapoda</taxon>
        <taxon>Insecta</taxon>
        <taxon>Pterygota</taxon>
        <taxon>Neoptera</taxon>
        <taxon>Endopterygota</taxon>
        <taxon>Coleoptera</taxon>
        <taxon>Polyphaga</taxon>
        <taxon>Elateriformia</taxon>
        <taxon>Elateroidea</taxon>
        <taxon>Elateridae</taxon>
        <taxon>Agrypninae</taxon>
        <taxon>Pyrophorini</taxon>
        <taxon>Ignelater</taxon>
    </lineage>
</organism>
<protein>
    <recommendedName>
        <fullName evidence="3">Peptidase S1 domain-containing protein</fullName>
    </recommendedName>
</protein>
<dbReference type="InterPro" id="IPR001254">
    <property type="entry name" value="Trypsin_dom"/>
</dbReference>
<dbReference type="EMBL" id="VTPC01000438">
    <property type="protein sequence ID" value="KAF2905775.1"/>
    <property type="molecule type" value="Genomic_DNA"/>
</dbReference>
<dbReference type="Gene3D" id="2.40.10.10">
    <property type="entry name" value="Trypsin-like serine proteases"/>
    <property type="match status" value="2"/>
</dbReference>
<gene>
    <name evidence="4" type="ORF">ILUMI_00397</name>
</gene>
<dbReference type="PROSITE" id="PS50240">
    <property type="entry name" value="TRYPSIN_DOM"/>
    <property type="match status" value="1"/>
</dbReference>
<keyword evidence="1" id="KW-1015">Disulfide bond</keyword>
<dbReference type="SMART" id="SM00020">
    <property type="entry name" value="Tryp_SPc"/>
    <property type="match status" value="1"/>
</dbReference>
<dbReference type="GO" id="GO:0004252">
    <property type="term" value="F:serine-type endopeptidase activity"/>
    <property type="evidence" value="ECO:0007669"/>
    <property type="project" value="InterPro"/>
</dbReference>
<dbReference type="OrthoDB" id="9448935at2759"/>
<dbReference type="GO" id="GO:0006508">
    <property type="term" value="P:proteolysis"/>
    <property type="evidence" value="ECO:0007669"/>
    <property type="project" value="InterPro"/>
</dbReference>
<dbReference type="Proteomes" id="UP000801492">
    <property type="component" value="Unassembled WGS sequence"/>
</dbReference>
<dbReference type="InterPro" id="IPR043504">
    <property type="entry name" value="Peptidase_S1_PA_chymotrypsin"/>
</dbReference>
<dbReference type="Pfam" id="PF00089">
    <property type="entry name" value="Trypsin"/>
    <property type="match status" value="1"/>
</dbReference>
<feature type="domain" description="Peptidase S1" evidence="3">
    <location>
        <begin position="26"/>
        <end position="218"/>
    </location>
</feature>
<evidence type="ECO:0000256" key="2">
    <source>
        <dbReference type="ARBA" id="ARBA00024195"/>
    </source>
</evidence>
<sequence>MRTQLRRFGKIVGGENAQEGEFPWLVTLGQHDLTQSSPTKYEVSVESITTHPEYVCRKVKNDLAILKLDSDLQWSEFARPACLPASSGANGYTNFANVLATVAGWGWTNEDSQKGSRANVLQKAKVNILETEKCREWYKSQGKKGKIQETQMCAGYETGGVDSCWADSGGPLMVASGAGDQLMVVGVVSTGIGCARPFLPGLYTRVSEYIPWIQSVIKG</sequence>
<reference evidence="4" key="1">
    <citation type="submission" date="2019-08" db="EMBL/GenBank/DDBJ databases">
        <title>The genome of the North American firefly Photinus pyralis.</title>
        <authorList>
            <consortium name="Photinus pyralis genome working group"/>
            <person name="Fallon T.R."/>
            <person name="Sander Lower S.E."/>
            <person name="Weng J.-K."/>
        </authorList>
    </citation>
    <scope>NUCLEOTIDE SEQUENCE</scope>
    <source>
        <strain evidence="4">TRF0915ILg1</strain>
        <tissue evidence="4">Whole body</tissue>
    </source>
</reference>
<proteinExistence type="inferred from homology"/>
<comment type="caution">
    <text evidence="4">The sequence shown here is derived from an EMBL/GenBank/DDBJ whole genome shotgun (WGS) entry which is preliminary data.</text>
</comment>
<name>A0A8K0GIF9_IGNLU</name>
<dbReference type="PANTHER" id="PTHR24252">
    <property type="entry name" value="ACROSIN-RELATED"/>
    <property type="match status" value="1"/>
</dbReference>
<keyword evidence="5" id="KW-1185">Reference proteome</keyword>
<dbReference type="AlphaFoldDB" id="A0A8K0GIF9"/>
<dbReference type="FunFam" id="2.40.10.10:FF:000002">
    <property type="entry name" value="Transmembrane protease serine"/>
    <property type="match status" value="1"/>
</dbReference>